<sequence length="47" mass="5467">MCICVCYMGICLCSWRSSSYSLVIFWAIMHLQLGPASWFFELLDNNL</sequence>
<accession>A0A2P2IIF0</accession>
<evidence type="ECO:0000256" key="1">
    <source>
        <dbReference type="SAM" id="Phobius"/>
    </source>
</evidence>
<keyword evidence="1" id="KW-0812">Transmembrane</keyword>
<dbReference type="EMBL" id="GGEC01000516">
    <property type="protein sequence ID" value="MBW80999.1"/>
    <property type="molecule type" value="Transcribed_RNA"/>
</dbReference>
<proteinExistence type="predicted"/>
<feature type="transmembrane region" description="Helical" evidence="1">
    <location>
        <begin position="20"/>
        <end position="40"/>
    </location>
</feature>
<reference evidence="2" key="1">
    <citation type="submission" date="2018-02" db="EMBL/GenBank/DDBJ databases">
        <title>Rhizophora mucronata_Transcriptome.</title>
        <authorList>
            <person name="Meera S.P."/>
            <person name="Sreeshan A."/>
            <person name="Augustine A."/>
        </authorList>
    </citation>
    <scope>NUCLEOTIDE SEQUENCE</scope>
    <source>
        <tissue evidence="2">Leaf</tissue>
    </source>
</reference>
<keyword evidence="1" id="KW-0472">Membrane</keyword>
<name>A0A2P2IIF0_RHIMU</name>
<organism evidence="2">
    <name type="scientific">Rhizophora mucronata</name>
    <name type="common">Asiatic mangrove</name>
    <dbReference type="NCBI Taxonomy" id="61149"/>
    <lineage>
        <taxon>Eukaryota</taxon>
        <taxon>Viridiplantae</taxon>
        <taxon>Streptophyta</taxon>
        <taxon>Embryophyta</taxon>
        <taxon>Tracheophyta</taxon>
        <taxon>Spermatophyta</taxon>
        <taxon>Magnoliopsida</taxon>
        <taxon>eudicotyledons</taxon>
        <taxon>Gunneridae</taxon>
        <taxon>Pentapetalae</taxon>
        <taxon>rosids</taxon>
        <taxon>fabids</taxon>
        <taxon>Malpighiales</taxon>
        <taxon>Rhizophoraceae</taxon>
        <taxon>Rhizophora</taxon>
    </lineage>
</organism>
<dbReference type="AlphaFoldDB" id="A0A2P2IIF0"/>
<evidence type="ECO:0000313" key="2">
    <source>
        <dbReference type="EMBL" id="MBW80999.1"/>
    </source>
</evidence>
<keyword evidence="1" id="KW-1133">Transmembrane helix</keyword>
<protein>
    <submittedName>
        <fullName evidence="2">Uncharacterized protein</fullName>
    </submittedName>
</protein>